<name>A0A7W6JQ89_9SPHN</name>
<keyword evidence="8" id="KW-1185">Reference proteome</keyword>
<evidence type="ECO:0000256" key="5">
    <source>
        <dbReference type="RuleBase" id="RU004168"/>
    </source>
</evidence>
<dbReference type="PROSITE" id="PS51160">
    <property type="entry name" value="ACYLPHOSPHATASE_3"/>
    <property type="match status" value="1"/>
</dbReference>
<evidence type="ECO:0000256" key="2">
    <source>
        <dbReference type="ARBA" id="ARBA00012150"/>
    </source>
</evidence>
<comment type="caution">
    <text evidence="7">The sequence shown here is derived from an EMBL/GenBank/DDBJ whole genome shotgun (WGS) entry which is preliminary data.</text>
</comment>
<dbReference type="Proteomes" id="UP000557392">
    <property type="component" value="Unassembled WGS sequence"/>
</dbReference>
<reference evidence="7 8" key="1">
    <citation type="submission" date="2020-08" db="EMBL/GenBank/DDBJ databases">
        <title>Genomic Encyclopedia of Type Strains, Phase IV (KMG-IV): sequencing the most valuable type-strain genomes for metagenomic binning, comparative biology and taxonomic classification.</title>
        <authorList>
            <person name="Goeker M."/>
        </authorList>
    </citation>
    <scope>NUCLEOTIDE SEQUENCE [LARGE SCALE GENOMIC DNA]</scope>
    <source>
        <strain evidence="7 8">DSM 101806</strain>
    </source>
</reference>
<evidence type="ECO:0000256" key="4">
    <source>
        <dbReference type="PROSITE-ProRule" id="PRU00520"/>
    </source>
</evidence>
<dbReference type="PANTHER" id="PTHR47268:SF4">
    <property type="entry name" value="ACYLPHOSPHATASE"/>
    <property type="match status" value="1"/>
</dbReference>
<protein>
    <recommendedName>
        <fullName evidence="2 4">acylphosphatase</fullName>
        <ecNumber evidence="2 4">3.6.1.7</ecNumber>
    </recommendedName>
</protein>
<dbReference type="InterPro" id="IPR017968">
    <property type="entry name" value="Acylphosphatase_CS"/>
</dbReference>
<dbReference type="Gene3D" id="3.30.70.100">
    <property type="match status" value="1"/>
</dbReference>
<dbReference type="InterPro" id="IPR001792">
    <property type="entry name" value="Acylphosphatase-like_dom"/>
</dbReference>
<dbReference type="AlphaFoldDB" id="A0A7W6JQ89"/>
<feature type="active site" evidence="4">
    <location>
        <position position="36"/>
    </location>
</feature>
<proteinExistence type="inferred from homology"/>
<gene>
    <name evidence="7" type="ORF">GGR46_001107</name>
</gene>
<evidence type="ECO:0000256" key="1">
    <source>
        <dbReference type="ARBA" id="ARBA00005614"/>
    </source>
</evidence>
<keyword evidence="4 7" id="KW-0378">Hydrolase</keyword>
<dbReference type="RefSeq" id="WP_183995310.1">
    <property type="nucleotide sequence ID" value="NZ_JACIEH010000001.1"/>
</dbReference>
<dbReference type="PROSITE" id="PS00151">
    <property type="entry name" value="ACYLPHOSPHATASE_2"/>
    <property type="match status" value="1"/>
</dbReference>
<dbReference type="SUPFAM" id="SSF54975">
    <property type="entry name" value="Acylphosphatase/BLUF domain-like"/>
    <property type="match status" value="1"/>
</dbReference>
<dbReference type="InterPro" id="IPR036046">
    <property type="entry name" value="Acylphosphatase-like_dom_sf"/>
</dbReference>
<feature type="domain" description="Acylphosphatase-like" evidence="6">
    <location>
        <begin position="3"/>
        <end position="90"/>
    </location>
</feature>
<organism evidence="7 8">
    <name type="scientific">Sphingomonas kyeonggiensis</name>
    <dbReference type="NCBI Taxonomy" id="1268553"/>
    <lineage>
        <taxon>Bacteria</taxon>
        <taxon>Pseudomonadati</taxon>
        <taxon>Pseudomonadota</taxon>
        <taxon>Alphaproteobacteria</taxon>
        <taxon>Sphingomonadales</taxon>
        <taxon>Sphingomonadaceae</taxon>
        <taxon>Sphingomonas</taxon>
    </lineage>
</organism>
<sequence>MTAQRIYVSGRVQRVGFRDWAVRTAKQLGVKGWVRNLNDGRVELLAEGDDEALNSLTEACREGPPMAVVDHVEAFQTAEDKHAKGFTKRFTA</sequence>
<dbReference type="EC" id="3.6.1.7" evidence="2 4"/>
<evidence type="ECO:0000313" key="7">
    <source>
        <dbReference type="EMBL" id="MBB4097574.1"/>
    </source>
</evidence>
<feature type="active site" evidence="4">
    <location>
        <position position="18"/>
    </location>
</feature>
<evidence type="ECO:0000313" key="8">
    <source>
        <dbReference type="Proteomes" id="UP000557392"/>
    </source>
</evidence>
<comment type="similarity">
    <text evidence="1 5">Belongs to the acylphosphatase family.</text>
</comment>
<dbReference type="GO" id="GO:0003998">
    <property type="term" value="F:acylphosphatase activity"/>
    <property type="evidence" value="ECO:0007669"/>
    <property type="project" value="UniProtKB-EC"/>
</dbReference>
<dbReference type="PANTHER" id="PTHR47268">
    <property type="entry name" value="ACYLPHOSPHATASE"/>
    <property type="match status" value="1"/>
</dbReference>
<comment type="catalytic activity">
    <reaction evidence="3 4">
        <text>an acyl phosphate + H2O = a carboxylate + phosphate + H(+)</text>
        <dbReference type="Rhea" id="RHEA:14965"/>
        <dbReference type="ChEBI" id="CHEBI:15377"/>
        <dbReference type="ChEBI" id="CHEBI:15378"/>
        <dbReference type="ChEBI" id="CHEBI:29067"/>
        <dbReference type="ChEBI" id="CHEBI:43474"/>
        <dbReference type="ChEBI" id="CHEBI:59918"/>
        <dbReference type="EC" id="3.6.1.7"/>
    </reaction>
</comment>
<evidence type="ECO:0000256" key="3">
    <source>
        <dbReference type="ARBA" id="ARBA00047645"/>
    </source>
</evidence>
<dbReference type="Pfam" id="PF00708">
    <property type="entry name" value="Acylphosphatase"/>
    <property type="match status" value="1"/>
</dbReference>
<dbReference type="InterPro" id="IPR020456">
    <property type="entry name" value="Acylphosphatase"/>
</dbReference>
<accession>A0A7W6JQ89</accession>
<dbReference type="EMBL" id="JACIEH010000001">
    <property type="protein sequence ID" value="MBB4097574.1"/>
    <property type="molecule type" value="Genomic_DNA"/>
</dbReference>
<evidence type="ECO:0000259" key="6">
    <source>
        <dbReference type="PROSITE" id="PS51160"/>
    </source>
</evidence>